<dbReference type="InterPro" id="IPR013785">
    <property type="entry name" value="Aldolase_TIM"/>
</dbReference>
<dbReference type="PRINTS" id="PR00740">
    <property type="entry name" value="GLHYDRLASE27"/>
</dbReference>
<evidence type="ECO:0000256" key="2">
    <source>
        <dbReference type="ARBA" id="ARBA00022729"/>
    </source>
</evidence>
<sequence>MDKKFEKPAVINDNKYRFDSFKNGEVLYGNKGRLPAMGWNSWNAFGSGNTEELTKAMAEKIVELGLDKLGYSYVILDDGCYKATRVDGHLASDGKKFPSGFMALSDYVHDKGLKFGMYNDVGSHLCSGLEVGTCGYEDVDTKDYIDWKIDFLKVDNCYNVWDNATFSNPANAKFTFAPKIKGVKIEAVDDSKTTIELSAVKDGIITGSRAFVQGEYVTGIGTFDGTGPDASPVGELSSELQLSVNAPEDGEYNLSVDCILGETEGCGSWLQVAVGKDNTKYYFDDLYNGENIKIKLNKGENVLRLMNHRRQENTLTSYARIKEGFEKTGSDRDIVFSICEWGKTGPHNWGYKVGDSWRILNDITFQVGSDGDSGHGSWEGAYTVSVTSQYNKVVIMDEFAGLDKGWNDPDMLMIGMDGLNETMCKTHMTMWCMVNSPLMLGMDLRNVSKGDWIYNIISNEDVIALNQDKLGVQAKRIYTTKAVAPDTTYIRDNDRLDVLAKPLANGSIALSFINVGMGDREDEIKVSLDLIREYIGNKMVNADIFFDASKFEIMDVWTKEKKIIEADYFTNKIYGAEKLLATDNLTIVITPVEG</sequence>
<dbReference type="SUPFAM" id="SSF51445">
    <property type="entry name" value="(Trans)glycosidases"/>
    <property type="match status" value="2"/>
</dbReference>
<dbReference type="InterPro" id="IPR041233">
    <property type="entry name" value="Melibiase_C"/>
</dbReference>
<dbReference type="Pfam" id="PF17801">
    <property type="entry name" value="Melibiase_C"/>
    <property type="match status" value="1"/>
</dbReference>
<evidence type="ECO:0000256" key="3">
    <source>
        <dbReference type="ARBA" id="ARBA00022801"/>
    </source>
</evidence>
<dbReference type="InterPro" id="IPR002241">
    <property type="entry name" value="Glyco_hydro_27"/>
</dbReference>
<evidence type="ECO:0000259" key="6">
    <source>
        <dbReference type="Pfam" id="PF17801"/>
    </source>
</evidence>
<protein>
    <recommendedName>
        <fullName evidence="5">Alpha-galactosidase</fullName>
        <ecNumber evidence="5">3.2.1.22</ecNumber>
    </recommendedName>
    <alternativeName>
        <fullName evidence="5">Melibiase</fullName>
    </alternativeName>
</protein>
<comment type="catalytic activity">
    <reaction evidence="5">
        <text>Hydrolysis of terminal, non-reducing alpha-D-galactose residues in alpha-D-galactosides, including galactose oligosaccharides, galactomannans and galactolipids.</text>
        <dbReference type="EC" id="3.2.1.22"/>
    </reaction>
</comment>
<feature type="domain" description="Alpha galactosidase C-terminal" evidence="6">
    <location>
        <begin position="494"/>
        <end position="563"/>
    </location>
</feature>
<comment type="similarity">
    <text evidence="1 5">Belongs to the glycosyl hydrolase 27 family.</text>
</comment>
<dbReference type="EMBL" id="FUXZ01000003">
    <property type="protein sequence ID" value="SKA61014.1"/>
    <property type="molecule type" value="Genomic_DNA"/>
</dbReference>
<dbReference type="RefSeq" id="WP_200803909.1">
    <property type="nucleotide sequence ID" value="NZ_FUXZ01000003.1"/>
</dbReference>
<keyword evidence="3 5" id="KW-0378">Hydrolase</keyword>
<keyword evidence="4 5" id="KW-0326">Glycosidase</keyword>
<dbReference type="Gene3D" id="3.20.20.70">
    <property type="entry name" value="Aldolase class I"/>
    <property type="match status" value="2"/>
</dbReference>
<evidence type="ECO:0000256" key="1">
    <source>
        <dbReference type="ARBA" id="ARBA00009743"/>
    </source>
</evidence>
<accession>A0A1T4V7U1</accession>
<dbReference type="PANTHER" id="PTHR11452">
    <property type="entry name" value="ALPHA-GALACTOSIDASE/ALPHA-N-ACETYLGALACTOSAMINIDASE"/>
    <property type="match status" value="1"/>
</dbReference>
<evidence type="ECO:0000313" key="7">
    <source>
        <dbReference type="EMBL" id="SKA61014.1"/>
    </source>
</evidence>
<dbReference type="GO" id="GO:0005975">
    <property type="term" value="P:carbohydrate metabolic process"/>
    <property type="evidence" value="ECO:0007669"/>
    <property type="project" value="InterPro"/>
</dbReference>
<keyword evidence="5" id="KW-1015">Disulfide bond</keyword>
<organism evidence="7 8">
    <name type="scientific">Eubacterium uniforme</name>
    <dbReference type="NCBI Taxonomy" id="39495"/>
    <lineage>
        <taxon>Bacteria</taxon>
        <taxon>Bacillati</taxon>
        <taxon>Bacillota</taxon>
        <taxon>Clostridia</taxon>
        <taxon>Eubacteriales</taxon>
        <taxon>Eubacteriaceae</taxon>
        <taxon>Eubacterium</taxon>
    </lineage>
</organism>
<keyword evidence="8" id="KW-1185">Reference proteome</keyword>
<dbReference type="InterPro" id="IPR017853">
    <property type="entry name" value="GH"/>
</dbReference>
<name>A0A1T4V7U1_9FIRM</name>
<keyword evidence="2" id="KW-0732">Signal</keyword>
<gene>
    <name evidence="7" type="ORF">SAMN02745111_00342</name>
</gene>
<dbReference type="Gene3D" id="2.60.40.1180">
    <property type="entry name" value="Golgi alpha-mannosidase II"/>
    <property type="match status" value="1"/>
</dbReference>
<dbReference type="STRING" id="39495.SAMN02745111_00342"/>
<dbReference type="Pfam" id="PF16499">
    <property type="entry name" value="Melibiase_2"/>
    <property type="match status" value="2"/>
</dbReference>
<dbReference type="EC" id="3.2.1.22" evidence="5"/>
<dbReference type="CDD" id="cd14792">
    <property type="entry name" value="GH27"/>
    <property type="match status" value="1"/>
</dbReference>
<dbReference type="AlphaFoldDB" id="A0A1T4V7U1"/>
<dbReference type="InterPro" id="IPR013780">
    <property type="entry name" value="Glyco_hydro_b"/>
</dbReference>
<evidence type="ECO:0000313" key="8">
    <source>
        <dbReference type="Proteomes" id="UP000190814"/>
    </source>
</evidence>
<evidence type="ECO:0000256" key="5">
    <source>
        <dbReference type="RuleBase" id="RU361168"/>
    </source>
</evidence>
<evidence type="ECO:0000256" key="4">
    <source>
        <dbReference type="ARBA" id="ARBA00023295"/>
    </source>
</evidence>
<dbReference type="PANTHER" id="PTHR11452:SF75">
    <property type="entry name" value="ALPHA-GALACTOSIDASE MEL1"/>
    <property type="match status" value="1"/>
</dbReference>
<dbReference type="Proteomes" id="UP000190814">
    <property type="component" value="Unassembled WGS sequence"/>
</dbReference>
<proteinExistence type="inferred from homology"/>
<reference evidence="7 8" key="1">
    <citation type="submission" date="2017-02" db="EMBL/GenBank/DDBJ databases">
        <authorList>
            <person name="Peterson S.W."/>
        </authorList>
    </citation>
    <scope>NUCLEOTIDE SEQUENCE [LARGE SCALE GENOMIC DNA]</scope>
    <source>
        <strain evidence="7 8">ATCC 35992</strain>
    </source>
</reference>
<dbReference type="GO" id="GO:0004557">
    <property type="term" value="F:alpha-galactosidase activity"/>
    <property type="evidence" value="ECO:0007669"/>
    <property type="project" value="UniProtKB-EC"/>
</dbReference>